<dbReference type="AlphaFoldDB" id="A0A0K0DC70"/>
<sequence>MRMNDKRWTEAVSDWIPFELSNALQEDHRPGGQSSSRKALEKDMMLNEFLEWAEPIGLGFPATGKSGGFTVACSSNLTINGVTGDS</sequence>
<reference evidence="2" key="2">
    <citation type="submission" date="2017-02" db="UniProtKB">
        <authorList>
            <consortium name="WormBaseParasite"/>
        </authorList>
    </citation>
    <scope>IDENTIFICATION</scope>
</reference>
<dbReference type="Proteomes" id="UP000035642">
    <property type="component" value="Unassembled WGS sequence"/>
</dbReference>
<protein>
    <submittedName>
        <fullName evidence="2">BEACH domain-containing protein</fullName>
    </submittedName>
</protein>
<organism evidence="1 2">
    <name type="scientific">Angiostrongylus cantonensis</name>
    <name type="common">Rat lungworm</name>
    <dbReference type="NCBI Taxonomy" id="6313"/>
    <lineage>
        <taxon>Eukaryota</taxon>
        <taxon>Metazoa</taxon>
        <taxon>Ecdysozoa</taxon>
        <taxon>Nematoda</taxon>
        <taxon>Chromadorea</taxon>
        <taxon>Rhabditida</taxon>
        <taxon>Rhabditina</taxon>
        <taxon>Rhabditomorpha</taxon>
        <taxon>Strongyloidea</taxon>
        <taxon>Metastrongylidae</taxon>
        <taxon>Angiostrongylus</taxon>
    </lineage>
</organism>
<dbReference type="WBParaSite" id="ACAC_0000812501-mRNA-1">
    <property type="protein sequence ID" value="ACAC_0000812501-mRNA-1"/>
    <property type="gene ID" value="ACAC_0000812501"/>
</dbReference>
<accession>A0A0K0DC70</accession>
<name>A0A0K0DC70_ANGCA</name>
<keyword evidence="1" id="KW-1185">Reference proteome</keyword>
<evidence type="ECO:0000313" key="2">
    <source>
        <dbReference type="WBParaSite" id="ACAC_0000812501-mRNA-1"/>
    </source>
</evidence>
<proteinExistence type="predicted"/>
<evidence type="ECO:0000313" key="1">
    <source>
        <dbReference type="Proteomes" id="UP000035642"/>
    </source>
</evidence>
<reference evidence="1" key="1">
    <citation type="submission" date="2012-09" db="EMBL/GenBank/DDBJ databases">
        <authorList>
            <person name="Martin A.A."/>
        </authorList>
    </citation>
    <scope>NUCLEOTIDE SEQUENCE</scope>
</reference>